<dbReference type="GO" id="GO:0003700">
    <property type="term" value="F:DNA-binding transcription factor activity"/>
    <property type="evidence" value="ECO:0007669"/>
    <property type="project" value="TreeGrafter"/>
</dbReference>
<dbReference type="PANTHER" id="PTHR31713:SF14">
    <property type="entry name" value="CALMODULIN-BINDING PROTEIN 60 A"/>
    <property type="match status" value="1"/>
</dbReference>
<protein>
    <recommendedName>
        <fullName evidence="2">Calmodulin binding protein central domain-containing protein</fullName>
    </recommendedName>
</protein>
<evidence type="ECO:0000256" key="1">
    <source>
        <dbReference type="SAM" id="MobiDB-lite"/>
    </source>
</evidence>
<gene>
    <name evidence="3" type="ORF">K7X08_000093</name>
</gene>
<sequence>MDSNSQELQSGRVYKKHHPPSLSNEVWRLENIGKDGAFHRSLSKERVNSMKDFMTLHYLDPTRIRNVLGTSMSTKMWEVRICLLDKKVYLYYPSVSIPKNGVVFNIVGQDDARNLVIFAFRHWEVVSFEDESSLIDWVMQISTVQFSSNSPMVDTSDASDNVLTSQKI</sequence>
<keyword evidence="4" id="KW-1185">Reference proteome</keyword>
<reference evidence="4" key="1">
    <citation type="journal article" date="2023" name="Proc. Natl. Acad. Sci. U.S.A.">
        <title>Genomic and structural basis for evolution of tropane alkaloid biosynthesis.</title>
        <authorList>
            <person name="Wanga Y.-J."/>
            <person name="Taina T."/>
            <person name="Yua J.-Y."/>
            <person name="Lia J."/>
            <person name="Xua B."/>
            <person name="Chenc J."/>
            <person name="D'Auriad J.C."/>
            <person name="Huanga J.-P."/>
            <person name="Huanga S.-X."/>
        </authorList>
    </citation>
    <scope>NUCLEOTIDE SEQUENCE [LARGE SCALE GENOMIC DNA]</scope>
    <source>
        <strain evidence="4">cv. KIB-2019</strain>
    </source>
</reference>
<feature type="domain" description="Calmodulin binding protein central" evidence="2">
    <location>
        <begin position="22"/>
        <end position="80"/>
    </location>
</feature>
<dbReference type="EMBL" id="JAJAGQ010000010">
    <property type="protein sequence ID" value="KAJ8550723.1"/>
    <property type="molecule type" value="Genomic_DNA"/>
</dbReference>
<dbReference type="PANTHER" id="PTHR31713">
    <property type="entry name" value="OS02G0177800 PROTEIN"/>
    <property type="match status" value="1"/>
</dbReference>
<dbReference type="GO" id="GO:0043565">
    <property type="term" value="F:sequence-specific DNA binding"/>
    <property type="evidence" value="ECO:0007669"/>
    <property type="project" value="TreeGrafter"/>
</dbReference>
<dbReference type="GO" id="GO:0005516">
    <property type="term" value="F:calmodulin binding"/>
    <property type="evidence" value="ECO:0007669"/>
    <property type="project" value="InterPro"/>
</dbReference>
<dbReference type="InterPro" id="IPR046830">
    <property type="entry name" value="Calmod_bind_M"/>
</dbReference>
<dbReference type="InterPro" id="IPR012416">
    <property type="entry name" value="CBP60"/>
</dbReference>
<dbReference type="Pfam" id="PF20451">
    <property type="entry name" value="Calmod_bind_M"/>
    <property type="match status" value="1"/>
</dbReference>
<dbReference type="AlphaFoldDB" id="A0A9Q1M6B0"/>
<organism evidence="3 4">
    <name type="scientific">Anisodus acutangulus</name>
    <dbReference type="NCBI Taxonomy" id="402998"/>
    <lineage>
        <taxon>Eukaryota</taxon>
        <taxon>Viridiplantae</taxon>
        <taxon>Streptophyta</taxon>
        <taxon>Embryophyta</taxon>
        <taxon>Tracheophyta</taxon>
        <taxon>Spermatophyta</taxon>
        <taxon>Magnoliopsida</taxon>
        <taxon>eudicotyledons</taxon>
        <taxon>Gunneridae</taxon>
        <taxon>Pentapetalae</taxon>
        <taxon>asterids</taxon>
        <taxon>lamiids</taxon>
        <taxon>Solanales</taxon>
        <taxon>Solanaceae</taxon>
        <taxon>Solanoideae</taxon>
        <taxon>Hyoscyameae</taxon>
        <taxon>Anisodus</taxon>
    </lineage>
</organism>
<dbReference type="OrthoDB" id="988213at2759"/>
<dbReference type="Proteomes" id="UP001152561">
    <property type="component" value="Unassembled WGS sequence"/>
</dbReference>
<feature type="region of interest" description="Disordered" evidence="1">
    <location>
        <begin position="149"/>
        <end position="168"/>
    </location>
</feature>
<dbReference type="GO" id="GO:0080142">
    <property type="term" value="P:regulation of salicylic acid biosynthetic process"/>
    <property type="evidence" value="ECO:0007669"/>
    <property type="project" value="TreeGrafter"/>
</dbReference>
<evidence type="ECO:0000259" key="2">
    <source>
        <dbReference type="Pfam" id="PF20451"/>
    </source>
</evidence>
<proteinExistence type="predicted"/>
<accession>A0A9Q1M6B0</accession>
<name>A0A9Q1M6B0_9SOLA</name>
<evidence type="ECO:0000313" key="3">
    <source>
        <dbReference type="EMBL" id="KAJ8550723.1"/>
    </source>
</evidence>
<dbReference type="GO" id="GO:0005634">
    <property type="term" value="C:nucleus"/>
    <property type="evidence" value="ECO:0007669"/>
    <property type="project" value="TreeGrafter"/>
</dbReference>
<comment type="caution">
    <text evidence="3">The sequence shown here is derived from an EMBL/GenBank/DDBJ whole genome shotgun (WGS) entry which is preliminary data.</text>
</comment>
<evidence type="ECO:0000313" key="4">
    <source>
        <dbReference type="Proteomes" id="UP001152561"/>
    </source>
</evidence>